<keyword evidence="8" id="KW-0862">Zinc</keyword>
<comment type="catalytic activity">
    <reaction evidence="9">
        <text>adenosine + H2O + H(+) = inosine + NH4(+)</text>
        <dbReference type="Rhea" id="RHEA:24408"/>
        <dbReference type="ChEBI" id="CHEBI:15377"/>
        <dbReference type="ChEBI" id="CHEBI:15378"/>
        <dbReference type="ChEBI" id="CHEBI:16335"/>
        <dbReference type="ChEBI" id="CHEBI:17596"/>
        <dbReference type="ChEBI" id="CHEBI:28938"/>
        <dbReference type="EC" id="3.5.4.4"/>
    </reaction>
    <physiologicalReaction direction="left-to-right" evidence="9">
        <dbReference type="Rhea" id="RHEA:24409"/>
    </physiologicalReaction>
</comment>
<evidence type="ECO:0000256" key="8">
    <source>
        <dbReference type="ARBA" id="ARBA00022833"/>
    </source>
</evidence>
<evidence type="ECO:0000256" key="6">
    <source>
        <dbReference type="ARBA" id="ARBA00022723"/>
    </source>
</evidence>
<evidence type="ECO:0000256" key="10">
    <source>
        <dbReference type="ARBA" id="ARBA00048968"/>
    </source>
</evidence>
<dbReference type="Pfam" id="PF02578">
    <property type="entry name" value="Cu-oxidase_4"/>
    <property type="match status" value="1"/>
</dbReference>
<comment type="cofactor">
    <cofactor evidence="2">
        <name>Zn(2+)</name>
        <dbReference type="ChEBI" id="CHEBI:29105"/>
    </cofactor>
</comment>
<organism evidence="13 14">
    <name type="scientific">Halobacillus campisalis</name>
    <dbReference type="NCBI Taxonomy" id="435909"/>
    <lineage>
        <taxon>Bacteria</taxon>
        <taxon>Bacillati</taxon>
        <taxon>Bacillota</taxon>
        <taxon>Bacilli</taxon>
        <taxon>Bacillales</taxon>
        <taxon>Bacillaceae</taxon>
        <taxon>Halobacillus</taxon>
    </lineage>
</organism>
<evidence type="ECO:0000256" key="1">
    <source>
        <dbReference type="ARBA" id="ARBA00000553"/>
    </source>
</evidence>
<comment type="function">
    <text evidence="3">Purine nucleoside enzyme that catalyzes the phosphorolysis of adenosine and inosine nucleosides, yielding D-ribose 1-phosphate and the respective free bases, adenine and hypoxanthine. Also catalyzes the phosphorolysis of S-methyl-5'-thioadenosine into adenine and S-methyl-5-thio-alpha-D-ribose 1-phosphate. Also has adenosine deaminase activity.</text>
</comment>
<dbReference type="PANTHER" id="PTHR30616">
    <property type="entry name" value="UNCHARACTERIZED PROTEIN YFIH"/>
    <property type="match status" value="1"/>
</dbReference>
<dbReference type="InterPro" id="IPR011324">
    <property type="entry name" value="Cytotoxic_necrot_fac-like_cat"/>
</dbReference>
<name>A0ABW2K131_9BACI</name>
<dbReference type="EMBL" id="JBHTBY010000006">
    <property type="protein sequence ID" value="MFC7320368.1"/>
    <property type="molecule type" value="Genomic_DNA"/>
</dbReference>
<accession>A0ABW2K131</accession>
<evidence type="ECO:0000256" key="7">
    <source>
        <dbReference type="ARBA" id="ARBA00022801"/>
    </source>
</evidence>
<evidence type="ECO:0000256" key="11">
    <source>
        <dbReference type="ARBA" id="ARBA00049893"/>
    </source>
</evidence>
<comment type="catalytic activity">
    <reaction evidence="11">
        <text>S-methyl-5'-thioadenosine + phosphate = 5-(methylsulfanyl)-alpha-D-ribose 1-phosphate + adenine</text>
        <dbReference type="Rhea" id="RHEA:11852"/>
        <dbReference type="ChEBI" id="CHEBI:16708"/>
        <dbReference type="ChEBI" id="CHEBI:17509"/>
        <dbReference type="ChEBI" id="CHEBI:43474"/>
        <dbReference type="ChEBI" id="CHEBI:58533"/>
        <dbReference type="EC" id="2.4.2.28"/>
    </reaction>
    <physiologicalReaction direction="left-to-right" evidence="11">
        <dbReference type="Rhea" id="RHEA:11853"/>
    </physiologicalReaction>
</comment>
<dbReference type="CDD" id="cd16833">
    <property type="entry name" value="YfiH"/>
    <property type="match status" value="1"/>
</dbReference>
<evidence type="ECO:0000256" key="5">
    <source>
        <dbReference type="ARBA" id="ARBA00022679"/>
    </source>
</evidence>
<evidence type="ECO:0000256" key="3">
    <source>
        <dbReference type="ARBA" id="ARBA00003215"/>
    </source>
</evidence>
<keyword evidence="6" id="KW-0479">Metal-binding</keyword>
<comment type="similarity">
    <text evidence="4 12">Belongs to the purine nucleoside phosphorylase YfiH/LACC1 family.</text>
</comment>
<sequence>MTEPFQRKSKKYYTCVDANQVIAGISSREDGYSEVPFSSLNMGLHVSDDENSVIQNRKALAEELSIPLENWVMGEQVHGTSVAVITPEDKGKGALSQGSAISGTDGMITHHKDILLTAFYADCVPLLFVEPDSGWIGIAHAGWKGSVHEIARKMVEKLSEQGVAPTQIHLTIGPSISQKNYEVDDHVMSHVKDEFKSKVSEQISKNKFKLDLKELNRQIAINAGILNENIRLTNYCTYEDQASFFSHRRDHGQTGRMLAFIGRKS</sequence>
<dbReference type="InterPro" id="IPR003730">
    <property type="entry name" value="Cu_polyphenol_OxRdtase"/>
</dbReference>
<keyword evidence="7" id="KW-0378">Hydrolase</keyword>
<protein>
    <recommendedName>
        <fullName evidence="12">Purine nucleoside phosphorylase</fullName>
    </recommendedName>
</protein>
<dbReference type="Proteomes" id="UP001596494">
    <property type="component" value="Unassembled WGS sequence"/>
</dbReference>
<proteinExistence type="inferred from homology"/>
<gene>
    <name evidence="13" type="primary">pgeF</name>
    <name evidence="13" type="ORF">ACFQMN_05710</name>
</gene>
<dbReference type="Gene3D" id="3.60.140.10">
    <property type="entry name" value="CNF1/YfiH-like putative cysteine hydrolases"/>
    <property type="match status" value="1"/>
</dbReference>
<evidence type="ECO:0000256" key="9">
    <source>
        <dbReference type="ARBA" id="ARBA00047989"/>
    </source>
</evidence>
<dbReference type="InterPro" id="IPR038371">
    <property type="entry name" value="Cu_polyphenol_OxRdtase_sf"/>
</dbReference>
<evidence type="ECO:0000313" key="13">
    <source>
        <dbReference type="EMBL" id="MFC7320368.1"/>
    </source>
</evidence>
<comment type="catalytic activity">
    <reaction evidence="1">
        <text>inosine + phosphate = alpha-D-ribose 1-phosphate + hypoxanthine</text>
        <dbReference type="Rhea" id="RHEA:27646"/>
        <dbReference type="ChEBI" id="CHEBI:17368"/>
        <dbReference type="ChEBI" id="CHEBI:17596"/>
        <dbReference type="ChEBI" id="CHEBI:43474"/>
        <dbReference type="ChEBI" id="CHEBI:57720"/>
        <dbReference type="EC" id="2.4.2.1"/>
    </reaction>
    <physiologicalReaction direction="left-to-right" evidence="1">
        <dbReference type="Rhea" id="RHEA:27647"/>
    </physiologicalReaction>
</comment>
<keyword evidence="5" id="KW-0808">Transferase</keyword>
<reference evidence="14" key="1">
    <citation type="journal article" date="2019" name="Int. J. Syst. Evol. Microbiol.">
        <title>The Global Catalogue of Microorganisms (GCM) 10K type strain sequencing project: providing services to taxonomists for standard genome sequencing and annotation.</title>
        <authorList>
            <consortium name="The Broad Institute Genomics Platform"/>
            <consortium name="The Broad Institute Genome Sequencing Center for Infectious Disease"/>
            <person name="Wu L."/>
            <person name="Ma J."/>
        </authorList>
    </citation>
    <scope>NUCLEOTIDE SEQUENCE [LARGE SCALE GENOMIC DNA]</scope>
    <source>
        <strain evidence="14">CCUG 73951</strain>
    </source>
</reference>
<evidence type="ECO:0000256" key="2">
    <source>
        <dbReference type="ARBA" id="ARBA00001947"/>
    </source>
</evidence>
<comment type="caution">
    <text evidence="13">The sequence shown here is derived from an EMBL/GenBank/DDBJ whole genome shotgun (WGS) entry which is preliminary data.</text>
</comment>
<dbReference type="PANTHER" id="PTHR30616:SF2">
    <property type="entry name" value="PURINE NUCLEOSIDE PHOSPHORYLASE LACC1"/>
    <property type="match status" value="1"/>
</dbReference>
<dbReference type="RefSeq" id="WP_289214045.1">
    <property type="nucleotide sequence ID" value="NZ_JAPVRC010000001.1"/>
</dbReference>
<comment type="catalytic activity">
    <reaction evidence="10">
        <text>adenosine + phosphate = alpha-D-ribose 1-phosphate + adenine</text>
        <dbReference type="Rhea" id="RHEA:27642"/>
        <dbReference type="ChEBI" id="CHEBI:16335"/>
        <dbReference type="ChEBI" id="CHEBI:16708"/>
        <dbReference type="ChEBI" id="CHEBI:43474"/>
        <dbReference type="ChEBI" id="CHEBI:57720"/>
        <dbReference type="EC" id="2.4.2.1"/>
    </reaction>
    <physiologicalReaction direction="left-to-right" evidence="10">
        <dbReference type="Rhea" id="RHEA:27643"/>
    </physiologicalReaction>
</comment>
<evidence type="ECO:0000256" key="4">
    <source>
        <dbReference type="ARBA" id="ARBA00007353"/>
    </source>
</evidence>
<keyword evidence="14" id="KW-1185">Reference proteome</keyword>
<evidence type="ECO:0000313" key="14">
    <source>
        <dbReference type="Proteomes" id="UP001596494"/>
    </source>
</evidence>
<dbReference type="NCBIfam" id="TIGR00726">
    <property type="entry name" value="peptidoglycan editing factor PgeF"/>
    <property type="match status" value="1"/>
</dbReference>
<evidence type="ECO:0000256" key="12">
    <source>
        <dbReference type="RuleBase" id="RU361274"/>
    </source>
</evidence>
<dbReference type="SUPFAM" id="SSF64438">
    <property type="entry name" value="CNF1/YfiH-like putative cysteine hydrolases"/>
    <property type="match status" value="1"/>
</dbReference>